<accession>A0A915HFY3</accession>
<proteinExistence type="predicted"/>
<protein>
    <submittedName>
        <fullName evidence="2">Uncharacterized protein</fullName>
    </submittedName>
</protein>
<evidence type="ECO:0000313" key="2">
    <source>
        <dbReference type="WBParaSite" id="nRc.2.0.1.t00313-RA"/>
    </source>
</evidence>
<keyword evidence="1" id="KW-1185">Reference proteome</keyword>
<name>A0A915HFY3_ROMCU</name>
<evidence type="ECO:0000313" key="1">
    <source>
        <dbReference type="Proteomes" id="UP000887565"/>
    </source>
</evidence>
<organism evidence="1 2">
    <name type="scientific">Romanomermis culicivorax</name>
    <name type="common">Nematode worm</name>
    <dbReference type="NCBI Taxonomy" id="13658"/>
    <lineage>
        <taxon>Eukaryota</taxon>
        <taxon>Metazoa</taxon>
        <taxon>Ecdysozoa</taxon>
        <taxon>Nematoda</taxon>
        <taxon>Enoplea</taxon>
        <taxon>Dorylaimia</taxon>
        <taxon>Mermithida</taxon>
        <taxon>Mermithoidea</taxon>
        <taxon>Mermithidae</taxon>
        <taxon>Romanomermis</taxon>
    </lineage>
</organism>
<dbReference type="Proteomes" id="UP000887565">
    <property type="component" value="Unplaced"/>
</dbReference>
<dbReference type="AlphaFoldDB" id="A0A915HFY3"/>
<sequence>MLIALFDRTGQLPDKITFKKKNGLQRLKMLLKRLEYRLNSPLEPCLKDCEAASESSRLRGGGPRFLKLLFPPPRLPPLLKLDVESRRCLENDTSTSDRRRELASGLLFSSVIWKREKQIISITTGKV</sequence>
<reference evidence="2" key="1">
    <citation type="submission" date="2022-11" db="UniProtKB">
        <authorList>
            <consortium name="WormBaseParasite"/>
        </authorList>
    </citation>
    <scope>IDENTIFICATION</scope>
</reference>
<dbReference type="WBParaSite" id="nRc.2.0.1.t00313-RA">
    <property type="protein sequence ID" value="nRc.2.0.1.t00313-RA"/>
    <property type="gene ID" value="nRc.2.0.1.g00313"/>
</dbReference>